<accession>A0A154MMV1</accession>
<organism evidence="1 3">
    <name type="scientific">Amycolatopsis regifaucium</name>
    <dbReference type="NCBI Taxonomy" id="546365"/>
    <lineage>
        <taxon>Bacteria</taxon>
        <taxon>Bacillati</taxon>
        <taxon>Actinomycetota</taxon>
        <taxon>Actinomycetes</taxon>
        <taxon>Pseudonocardiales</taxon>
        <taxon>Pseudonocardiaceae</taxon>
        <taxon>Amycolatopsis</taxon>
    </lineage>
</organism>
<reference evidence="2 4" key="2">
    <citation type="submission" date="2016-11" db="EMBL/GenBank/DDBJ databases">
        <title>Genome sequencing of Amycolatopsis regifaucium.</title>
        <authorList>
            <person name="Mayilraj S."/>
            <person name="Kaur N."/>
        </authorList>
    </citation>
    <scope>NUCLEOTIDE SEQUENCE [LARGE SCALE GENOMIC DNA]</scope>
    <source>
        <strain evidence="2 4">GY080</strain>
    </source>
</reference>
<dbReference type="Proteomes" id="UP000186883">
    <property type="component" value="Unassembled WGS sequence"/>
</dbReference>
<gene>
    <name evidence="2" type="ORF">ATP06_0204070</name>
    <name evidence="1" type="ORF">AVL48_29840</name>
</gene>
<dbReference type="EMBL" id="LOBU02000004">
    <property type="protein sequence ID" value="OKA10584.1"/>
    <property type="molecule type" value="Genomic_DNA"/>
</dbReference>
<dbReference type="EMBL" id="LQCI01000010">
    <property type="protein sequence ID" value="KZB85662.1"/>
    <property type="molecule type" value="Genomic_DNA"/>
</dbReference>
<comment type="caution">
    <text evidence="1">The sequence shown here is derived from an EMBL/GenBank/DDBJ whole genome shotgun (WGS) entry which is preliminary data.</text>
</comment>
<proteinExistence type="predicted"/>
<evidence type="ECO:0000313" key="3">
    <source>
        <dbReference type="Proteomes" id="UP000076321"/>
    </source>
</evidence>
<evidence type="ECO:0000313" key="4">
    <source>
        <dbReference type="Proteomes" id="UP000186883"/>
    </source>
</evidence>
<keyword evidence="4" id="KW-1185">Reference proteome</keyword>
<dbReference type="AlphaFoldDB" id="A0A154MMV1"/>
<dbReference type="Proteomes" id="UP000076321">
    <property type="component" value="Unassembled WGS sequence"/>
</dbReference>
<reference evidence="1 3" key="1">
    <citation type="submission" date="2015-12" db="EMBL/GenBank/DDBJ databases">
        <title>Amycolatopsis regifaucium genome sequencing and assembly.</title>
        <authorList>
            <person name="Mayilraj S."/>
        </authorList>
    </citation>
    <scope>NUCLEOTIDE SEQUENCE [LARGE SCALE GENOMIC DNA]</scope>
    <source>
        <strain evidence="1 3">GY080</strain>
    </source>
</reference>
<evidence type="ECO:0000313" key="2">
    <source>
        <dbReference type="EMBL" id="OKA10584.1"/>
    </source>
</evidence>
<name>A0A154MMV1_9PSEU</name>
<sequence>MMSTAQFVLCEPTGWTSLYNGPSWGFVYLWHRAGDGLVDVDWRRFGADPPFYAEGTAFGLSGQTTLWHGLPTAFVRVEVRPRFRSAFLACT</sequence>
<protein>
    <submittedName>
        <fullName evidence="1">Uncharacterized protein</fullName>
    </submittedName>
</protein>
<evidence type="ECO:0000313" key="1">
    <source>
        <dbReference type="EMBL" id="KZB85662.1"/>
    </source>
</evidence>